<dbReference type="EMBL" id="JBHSNP010000002">
    <property type="protein sequence ID" value="MFC5601777.1"/>
    <property type="molecule type" value="Genomic_DNA"/>
</dbReference>
<gene>
    <name evidence="2" type="ORF">ACFPTP_00665</name>
</gene>
<evidence type="ECO:0000313" key="2">
    <source>
        <dbReference type="EMBL" id="MFC5601777.1"/>
    </source>
</evidence>
<sequence length="152" mass="17576">MQFIEKGEMKFVGIRLQCDSLEDFQVNIPKAIEELKARTSEIAQPIDSRRIFGLFKVEAQPSEDGYWVCLLVEEIENVADGLEGLSIEPRKYATRRHVGSPKELRQAYANLHEEITQMGHQRLLDQWTIEEYSPDHEQGRQMINVLLHDPVA</sequence>
<dbReference type="SUPFAM" id="SSF55136">
    <property type="entry name" value="Probable bacterial effector-binding domain"/>
    <property type="match status" value="1"/>
</dbReference>
<dbReference type="InterPro" id="IPR011256">
    <property type="entry name" value="Reg_factor_effector_dom_sf"/>
</dbReference>
<dbReference type="Pfam" id="PF06445">
    <property type="entry name" value="GyrI-like"/>
    <property type="match status" value="1"/>
</dbReference>
<dbReference type="Proteomes" id="UP001596071">
    <property type="component" value="Unassembled WGS sequence"/>
</dbReference>
<keyword evidence="3" id="KW-1185">Reference proteome</keyword>
<reference evidence="3" key="1">
    <citation type="journal article" date="2019" name="Int. J. Syst. Evol. Microbiol.">
        <title>The Global Catalogue of Microorganisms (GCM) 10K type strain sequencing project: providing services to taxonomists for standard genome sequencing and annotation.</title>
        <authorList>
            <consortium name="The Broad Institute Genomics Platform"/>
            <consortium name="The Broad Institute Genome Sequencing Center for Infectious Disease"/>
            <person name="Wu L."/>
            <person name="Ma J."/>
        </authorList>
    </citation>
    <scope>NUCLEOTIDE SEQUENCE [LARGE SCALE GENOMIC DNA]</scope>
    <source>
        <strain evidence="3">KACC 11299</strain>
    </source>
</reference>
<dbReference type="InterPro" id="IPR029442">
    <property type="entry name" value="GyrI-like"/>
</dbReference>
<evidence type="ECO:0000259" key="1">
    <source>
        <dbReference type="Pfam" id="PF06445"/>
    </source>
</evidence>
<name>A0ABW0TSL0_9BACL</name>
<accession>A0ABW0TSL0</accession>
<dbReference type="Gene3D" id="3.20.80.10">
    <property type="entry name" value="Regulatory factor, effector binding domain"/>
    <property type="match status" value="1"/>
</dbReference>
<dbReference type="RefSeq" id="WP_381441427.1">
    <property type="nucleotide sequence ID" value="NZ_JBHSNP010000002.1"/>
</dbReference>
<proteinExistence type="predicted"/>
<organism evidence="2 3">
    <name type="scientific">Sporosarcina koreensis</name>
    <dbReference type="NCBI Taxonomy" id="334735"/>
    <lineage>
        <taxon>Bacteria</taxon>
        <taxon>Bacillati</taxon>
        <taxon>Bacillota</taxon>
        <taxon>Bacilli</taxon>
        <taxon>Bacillales</taxon>
        <taxon>Caryophanaceae</taxon>
        <taxon>Sporosarcina</taxon>
    </lineage>
</organism>
<feature type="domain" description="GyrI-like small molecule binding" evidence="1">
    <location>
        <begin position="2"/>
        <end position="138"/>
    </location>
</feature>
<protein>
    <submittedName>
        <fullName evidence="2">GyrI-like domain-containing protein</fullName>
    </submittedName>
</protein>
<evidence type="ECO:0000313" key="3">
    <source>
        <dbReference type="Proteomes" id="UP001596071"/>
    </source>
</evidence>
<comment type="caution">
    <text evidence="2">The sequence shown here is derived from an EMBL/GenBank/DDBJ whole genome shotgun (WGS) entry which is preliminary data.</text>
</comment>